<protein>
    <submittedName>
        <fullName evidence="14">ATP-dependent DNA helicase</fullName>
    </submittedName>
</protein>
<keyword evidence="9" id="KW-0411">Iron-sulfur</keyword>
<dbReference type="Proteomes" id="UP000322983">
    <property type="component" value="Chromosome"/>
</dbReference>
<dbReference type="Pfam" id="PF13307">
    <property type="entry name" value="Helicase_C_2"/>
    <property type="match status" value="1"/>
</dbReference>
<reference evidence="17" key="1">
    <citation type="submission" date="2018-09" db="EMBL/GenBank/DDBJ databases">
        <title>Complete Genome Sequencing of Sulfolobus sp. JCM 16834.</title>
        <authorList>
            <person name="Kato S."/>
            <person name="Itoh T."/>
            <person name="Ohkuma M."/>
        </authorList>
    </citation>
    <scope>NUCLEOTIDE SEQUENCE [LARGE SCALE GENOMIC DNA]</scope>
    <source>
        <strain evidence="17">IC-007</strain>
    </source>
</reference>
<accession>A0A510DVL2</accession>
<dbReference type="SMART" id="SM00491">
    <property type="entry name" value="HELICc2"/>
    <property type="match status" value="1"/>
</dbReference>
<evidence type="ECO:0000256" key="6">
    <source>
        <dbReference type="ARBA" id="ARBA00022806"/>
    </source>
</evidence>
<evidence type="ECO:0000256" key="5">
    <source>
        <dbReference type="ARBA" id="ARBA00022801"/>
    </source>
</evidence>
<keyword evidence="7" id="KW-0067">ATP-binding</keyword>
<evidence type="ECO:0000256" key="10">
    <source>
        <dbReference type="ARBA" id="ARBA00023125"/>
    </source>
</evidence>
<organism evidence="14 16">
    <name type="scientific">Sulfuracidifex tepidarius</name>
    <dbReference type="NCBI Taxonomy" id="1294262"/>
    <lineage>
        <taxon>Archaea</taxon>
        <taxon>Thermoproteota</taxon>
        <taxon>Thermoprotei</taxon>
        <taxon>Sulfolobales</taxon>
        <taxon>Sulfolobaceae</taxon>
        <taxon>Sulfuracidifex</taxon>
    </lineage>
</organism>
<dbReference type="InterPro" id="IPR006555">
    <property type="entry name" value="ATP-dep_Helicase_C"/>
</dbReference>
<evidence type="ECO:0000256" key="3">
    <source>
        <dbReference type="ARBA" id="ARBA00022741"/>
    </source>
</evidence>
<dbReference type="GO" id="GO:0006281">
    <property type="term" value="P:DNA repair"/>
    <property type="evidence" value="ECO:0007669"/>
    <property type="project" value="UniProtKB-KW"/>
</dbReference>
<dbReference type="EMBL" id="AP018929">
    <property type="protein sequence ID" value="BBG24276.1"/>
    <property type="molecule type" value="Genomic_DNA"/>
</dbReference>
<sequence length="550" mass="63174">MKYREWQRSLRDKVIFSLKRDKVVLLQAPTGSGKTFFALDVAFSVSNKVLITVRTHNEFYPFYREIKTHFQDKRYVSVVGRTNSCLLADEKAKPEDISCSGCVYLSWRDVVFQGSPFEYLAKLKEEGKREGFCPYHSIMNSVEEADVVLITYPYLFIPSLRDSLGISLSDYTVVVDEAHNLDSLLDLEERRISQASINLALKQAENEETRLILDKLRSKMTSLVFNEKKYILLDKGRVSSLLEKEELSVIADEASHLSQKMIAQRKITANHLLSIVKFFESLEDSEIKVFSSNNNLVAKPVSSMKYLEFFNDDDVKGIFMSGTLQSKEYFSSVLGLRKDAVYVDVEKEVGRVGGQYECFIALDVTSSYALRGEEMSKRYASYLLRIYYQSARHVLSVFPSYEMIEKISSFIRSINTFPETPRTKIDDLIEHVKHTPKVLIMATARGKLSEGVEVSEDGRSLISDVAIVGVPYPPLDDYMKARAEEVSKISKKNYLEELMQMPAYISVRQAIGRSIRSPEDKSNVWLLDRRFNNLWWKKNIKCFNPKVIRL</sequence>
<keyword evidence="6 14" id="KW-0347">Helicase</keyword>
<evidence type="ECO:0000313" key="15">
    <source>
        <dbReference type="EMBL" id="BBG27033.1"/>
    </source>
</evidence>
<evidence type="ECO:0000256" key="8">
    <source>
        <dbReference type="ARBA" id="ARBA00023004"/>
    </source>
</evidence>
<gene>
    <name evidence="14" type="ORF">IC006_1585</name>
    <name evidence="15" type="ORF">IC007_1562</name>
</gene>
<dbReference type="PANTHER" id="PTHR11472">
    <property type="entry name" value="DNA REPAIR DEAD HELICASE RAD3/XP-D SUBFAMILY MEMBER"/>
    <property type="match status" value="1"/>
</dbReference>
<dbReference type="InterPro" id="IPR010614">
    <property type="entry name" value="RAD3-like_helicase_DEAD"/>
</dbReference>
<dbReference type="GO" id="GO:0003678">
    <property type="term" value="F:DNA helicase activity"/>
    <property type="evidence" value="ECO:0007669"/>
    <property type="project" value="InterPro"/>
</dbReference>
<dbReference type="GO" id="GO:0005524">
    <property type="term" value="F:ATP binding"/>
    <property type="evidence" value="ECO:0007669"/>
    <property type="project" value="UniProtKB-KW"/>
</dbReference>
<evidence type="ECO:0000256" key="2">
    <source>
        <dbReference type="ARBA" id="ARBA00022723"/>
    </source>
</evidence>
<keyword evidence="10" id="KW-0238">DNA-binding</keyword>
<evidence type="ECO:0000313" key="14">
    <source>
        <dbReference type="EMBL" id="BBG24276.1"/>
    </source>
</evidence>
<keyword evidence="3" id="KW-0547">Nucleotide-binding</keyword>
<dbReference type="PROSITE" id="PS51193">
    <property type="entry name" value="HELICASE_ATP_BIND_2"/>
    <property type="match status" value="1"/>
</dbReference>
<dbReference type="Proteomes" id="UP000325030">
    <property type="component" value="Chromosome"/>
</dbReference>
<dbReference type="GeneID" id="41717900"/>
<dbReference type="GO" id="GO:0016818">
    <property type="term" value="F:hydrolase activity, acting on acid anhydrides, in phosphorus-containing anhydrides"/>
    <property type="evidence" value="ECO:0007669"/>
    <property type="project" value="InterPro"/>
</dbReference>
<evidence type="ECO:0000256" key="7">
    <source>
        <dbReference type="ARBA" id="ARBA00022840"/>
    </source>
</evidence>
<evidence type="ECO:0000256" key="1">
    <source>
        <dbReference type="ARBA" id="ARBA00022485"/>
    </source>
</evidence>
<feature type="domain" description="Helicase ATP-binding" evidence="13">
    <location>
        <begin position="1"/>
        <end position="228"/>
    </location>
</feature>
<keyword evidence="11" id="KW-0234">DNA repair</keyword>
<keyword evidence="4" id="KW-0227">DNA damage</keyword>
<dbReference type="RefSeq" id="WP_084739576.1">
    <property type="nucleotide sequence ID" value="NZ_AP018929.1"/>
</dbReference>
<name>A0A510DVL2_9CREN</name>
<dbReference type="SUPFAM" id="SSF52540">
    <property type="entry name" value="P-loop containing nucleoside triphosphate hydrolases"/>
    <property type="match status" value="2"/>
</dbReference>
<evidence type="ECO:0000256" key="12">
    <source>
        <dbReference type="ARBA" id="ARBA00023235"/>
    </source>
</evidence>
<proteinExistence type="predicted"/>
<dbReference type="InterPro" id="IPR045028">
    <property type="entry name" value="DinG/Rad3-like"/>
</dbReference>
<keyword evidence="2" id="KW-0479">Metal-binding</keyword>
<keyword evidence="16" id="KW-1185">Reference proteome</keyword>
<evidence type="ECO:0000256" key="4">
    <source>
        <dbReference type="ARBA" id="ARBA00022763"/>
    </source>
</evidence>
<dbReference type="InterPro" id="IPR014013">
    <property type="entry name" value="Helic_SF1/SF2_ATP-bd_DinG/Rad3"/>
</dbReference>
<dbReference type="GO" id="GO:0046872">
    <property type="term" value="F:metal ion binding"/>
    <property type="evidence" value="ECO:0007669"/>
    <property type="project" value="UniProtKB-KW"/>
</dbReference>
<accession>A0A510E3E8</accession>
<dbReference type="PANTHER" id="PTHR11472:SF34">
    <property type="entry name" value="REGULATOR OF TELOMERE ELONGATION HELICASE 1"/>
    <property type="match status" value="1"/>
</dbReference>
<dbReference type="Pfam" id="PF06733">
    <property type="entry name" value="DEAD_2"/>
    <property type="match status" value="1"/>
</dbReference>
<dbReference type="EMBL" id="AP018930">
    <property type="protein sequence ID" value="BBG27033.1"/>
    <property type="molecule type" value="Genomic_DNA"/>
</dbReference>
<dbReference type="Gene3D" id="1.10.275.30">
    <property type="match status" value="1"/>
</dbReference>
<dbReference type="SMART" id="SM00488">
    <property type="entry name" value="DEXDc2"/>
    <property type="match status" value="1"/>
</dbReference>
<dbReference type="InterPro" id="IPR027417">
    <property type="entry name" value="P-loop_NTPase"/>
</dbReference>
<dbReference type="OrthoDB" id="27512at2157"/>
<dbReference type="STRING" id="1294262.GCA_001316085_00450"/>
<evidence type="ECO:0000256" key="11">
    <source>
        <dbReference type="ARBA" id="ARBA00023204"/>
    </source>
</evidence>
<keyword evidence="8" id="KW-0408">Iron</keyword>
<keyword evidence="1" id="KW-0004">4Fe-4S</keyword>
<dbReference type="InterPro" id="IPR006554">
    <property type="entry name" value="Helicase-like_DEXD_c2"/>
</dbReference>
<reference evidence="14 16" key="2">
    <citation type="journal article" date="2020" name="Int. J. Syst. Evol. Microbiol.">
        <title>Sulfuracidifex tepidarius gen. nov., sp. nov. and transfer of Sulfolobus metallicus Huber and Stetter 1992 to the genus Sulfuracidifex as Sulfuracidifex metallicus comb. nov.</title>
        <authorList>
            <person name="Itoh T."/>
            <person name="Miura T."/>
            <person name="Sakai H.D."/>
            <person name="Kato S."/>
            <person name="Ohkuma M."/>
            <person name="Takashina T."/>
        </authorList>
    </citation>
    <scope>NUCLEOTIDE SEQUENCE [LARGE SCALE GENOMIC DNA]</scope>
    <source>
        <strain evidence="14 16">IC-006</strain>
        <strain evidence="15">IC-007</strain>
    </source>
</reference>
<evidence type="ECO:0000259" key="13">
    <source>
        <dbReference type="PROSITE" id="PS51193"/>
    </source>
</evidence>
<dbReference type="GO" id="GO:0003677">
    <property type="term" value="F:DNA binding"/>
    <property type="evidence" value="ECO:0007669"/>
    <property type="project" value="UniProtKB-KW"/>
</dbReference>
<dbReference type="Gene3D" id="3.40.50.300">
    <property type="entry name" value="P-loop containing nucleotide triphosphate hydrolases"/>
    <property type="match status" value="2"/>
</dbReference>
<dbReference type="KEGG" id="step:IC006_1585"/>
<dbReference type="AlphaFoldDB" id="A0A510DVL2"/>
<keyword evidence="12" id="KW-0413">Isomerase</keyword>
<evidence type="ECO:0000313" key="16">
    <source>
        <dbReference type="Proteomes" id="UP000322983"/>
    </source>
</evidence>
<dbReference type="GO" id="GO:0051539">
    <property type="term" value="F:4 iron, 4 sulfur cluster binding"/>
    <property type="evidence" value="ECO:0007669"/>
    <property type="project" value="UniProtKB-KW"/>
</dbReference>
<evidence type="ECO:0000313" key="17">
    <source>
        <dbReference type="Proteomes" id="UP000325030"/>
    </source>
</evidence>
<keyword evidence="5" id="KW-0378">Hydrolase</keyword>
<evidence type="ECO:0000256" key="9">
    <source>
        <dbReference type="ARBA" id="ARBA00023014"/>
    </source>
</evidence>